<evidence type="ECO:0000313" key="1">
    <source>
        <dbReference type="EMBL" id="KAJ1197358.1"/>
    </source>
</evidence>
<protein>
    <submittedName>
        <fullName evidence="1">Uncharacterized protein</fullName>
    </submittedName>
</protein>
<evidence type="ECO:0000313" key="2">
    <source>
        <dbReference type="Proteomes" id="UP001066276"/>
    </source>
</evidence>
<reference evidence="1" key="1">
    <citation type="journal article" date="2022" name="bioRxiv">
        <title>Sequencing and chromosome-scale assembly of the giantPleurodeles waltlgenome.</title>
        <authorList>
            <person name="Brown T."/>
            <person name="Elewa A."/>
            <person name="Iarovenko S."/>
            <person name="Subramanian E."/>
            <person name="Araus A.J."/>
            <person name="Petzold A."/>
            <person name="Susuki M."/>
            <person name="Suzuki K.-i.T."/>
            <person name="Hayashi T."/>
            <person name="Toyoda A."/>
            <person name="Oliveira C."/>
            <person name="Osipova E."/>
            <person name="Leigh N.D."/>
            <person name="Simon A."/>
            <person name="Yun M.H."/>
        </authorList>
    </citation>
    <scope>NUCLEOTIDE SEQUENCE</scope>
    <source>
        <strain evidence="1">20211129_DDA</strain>
        <tissue evidence="1">Liver</tissue>
    </source>
</reference>
<accession>A0AAV7V785</accession>
<organism evidence="1 2">
    <name type="scientific">Pleurodeles waltl</name>
    <name type="common">Iberian ribbed newt</name>
    <dbReference type="NCBI Taxonomy" id="8319"/>
    <lineage>
        <taxon>Eukaryota</taxon>
        <taxon>Metazoa</taxon>
        <taxon>Chordata</taxon>
        <taxon>Craniata</taxon>
        <taxon>Vertebrata</taxon>
        <taxon>Euteleostomi</taxon>
        <taxon>Amphibia</taxon>
        <taxon>Batrachia</taxon>
        <taxon>Caudata</taxon>
        <taxon>Salamandroidea</taxon>
        <taxon>Salamandridae</taxon>
        <taxon>Pleurodelinae</taxon>
        <taxon>Pleurodeles</taxon>
    </lineage>
</organism>
<name>A0AAV7V785_PLEWA</name>
<proteinExistence type="predicted"/>
<dbReference type="EMBL" id="JANPWB010000003">
    <property type="protein sequence ID" value="KAJ1197358.1"/>
    <property type="molecule type" value="Genomic_DNA"/>
</dbReference>
<keyword evidence="2" id="KW-1185">Reference proteome</keyword>
<comment type="caution">
    <text evidence="1">The sequence shown here is derived from an EMBL/GenBank/DDBJ whole genome shotgun (WGS) entry which is preliminary data.</text>
</comment>
<gene>
    <name evidence="1" type="ORF">NDU88_001218</name>
</gene>
<sequence>MLRDNIRGIIKPANSHPVPWRCHAHLGPCGALEVFLENVTRDAFTYTEHANECGGAEAFAEHRNALRNVLVFERGDLRLL</sequence>
<dbReference type="Proteomes" id="UP001066276">
    <property type="component" value="Chromosome 2_1"/>
</dbReference>
<dbReference type="AlphaFoldDB" id="A0AAV7V785"/>